<dbReference type="SUPFAM" id="SSF52540">
    <property type="entry name" value="P-loop containing nucleoside triphosphate hydrolases"/>
    <property type="match status" value="2"/>
</dbReference>
<dbReference type="PANTHER" id="PTHR11783">
    <property type="entry name" value="SULFOTRANSFERASE SULT"/>
    <property type="match status" value="1"/>
</dbReference>
<accession>A0A5J5AY69</accession>
<dbReference type="Proteomes" id="UP000325577">
    <property type="component" value="Linkage Group LG18"/>
</dbReference>
<keyword evidence="6" id="KW-1185">Reference proteome</keyword>
<dbReference type="InterPro" id="IPR000863">
    <property type="entry name" value="Sulfotransferase_dom"/>
</dbReference>
<sequence length="558" mass="64422">MQWQCSGAGKEDEDILIKDDPQIHVPTIESLVYSANPLPDFSDMPSPRLLHTHLPYSILPDSIKKSECKIVYITRNLKDTFVSLWHFLNAICRANQQPIPLEKAFECFCNGVYLHGPFFDHVLQFWTENLRRPHKILFLKYEELKRDPKGQVKRLASFLGRPFAEEEEVDKLLWRCSLDRLKNLEVNKNGDLNKRCCSSSLNQPGAMASSDPSSAVAQIQIIEIKSLKSAGKTGLRVWQPYATESPDSVDVLLNKLSKERFWEVTDIYQWEGVWLARECIEAAIAFRSHFEARDDDVILASTIKSGTTWLKALCLCIMQSQINDDAEKEEEDILVKYNPHVCVQTVEAHTYMINPNPDLSGMPSPRLFHTHLHYNVLPDSIKNSKCKIVYITRNPKDALVSLWHHFNTMFRPNQEPFPLEKGFECFCNGVTLFGPFFDNVLQYWTQSLKMPHKILFLKYEELKKDPKTQLKRLASFLGRPFGNEEEVDKMLWRCSLERLKNLEVNKSGSSLWTTVPNSIFFRVGIVGGWKNYLTSEMEERLDQITRERLEGSGLELDV</sequence>
<feature type="domain" description="Sulfotransferase" evidence="4">
    <location>
        <begin position="19"/>
        <end position="194"/>
    </location>
</feature>
<gene>
    <name evidence="5" type="ORF">F0562_031428</name>
</gene>
<evidence type="ECO:0000256" key="2">
    <source>
        <dbReference type="ARBA" id="ARBA00022679"/>
    </source>
</evidence>
<proteinExistence type="inferred from homology"/>
<feature type="domain" description="Sulfotransferase" evidence="4">
    <location>
        <begin position="294"/>
        <end position="553"/>
    </location>
</feature>
<dbReference type="AlphaFoldDB" id="A0A5J5AY69"/>
<comment type="similarity">
    <text evidence="1 3">Belongs to the sulfotransferase 1 family.</text>
</comment>
<dbReference type="EC" id="2.8.2.-" evidence="3"/>
<evidence type="ECO:0000259" key="4">
    <source>
        <dbReference type="Pfam" id="PF00685"/>
    </source>
</evidence>
<keyword evidence="2 3" id="KW-0808">Transferase</keyword>
<dbReference type="Pfam" id="PF00685">
    <property type="entry name" value="Sulfotransfer_1"/>
    <property type="match status" value="2"/>
</dbReference>
<dbReference type="InterPro" id="IPR027417">
    <property type="entry name" value="P-loop_NTPase"/>
</dbReference>
<evidence type="ECO:0000313" key="5">
    <source>
        <dbReference type="EMBL" id="KAA8533911.1"/>
    </source>
</evidence>
<dbReference type="GO" id="GO:0008146">
    <property type="term" value="F:sulfotransferase activity"/>
    <property type="evidence" value="ECO:0007669"/>
    <property type="project" value="InterPro"/>
</dbReference>
<evidence type="ECO:0000256" key="3">
    <source>
        <dbReference type="RuleBase" id="RU361155"/>
    </source>
</evidence>
<dbReference type="Gene3D" id="3.40.50.300">
    <property type="entry name" value="P-loop containing nucleotide triphosphate hydrolases"/>
    <property type="match status" value="2"/>
</dbReference>
<evidence type="ECO:0000256" key="1">
    <source>
        <dbReference type="ARBA" id="ARBA00005771"/>
    </source>
</evidence>
<protein>
    <recommendedName>
        <fullName evidence="3">Sulfotransferase</fullName>
        <ecNumber evidence="3">2.8.2.-</ecNumber>
    </recommendedName>
</protein>
<dbReference type="OrthoDB" id="205623at2759"/>
<name>A0A5J5AY69_9ASTE</name>
<reference evidence="5 6" key="1">
    <citation type="submission" date="2019-09" db="EMBL/GenBank/DDBJ databases">
        <title>A chromosome-level genome assembly of the Chinese tupelo Nyssa sinensis.</title>
        <authorList>
            <person name="Yang X."/>
            <person name="Kang M."/>
            <person name="Yang Y."/>
            <person name="Xiong H."/>
            <person name="Wang M."/>
            <person name="Zhang Z."/>
            <person name="Wang Z."/>
            <person name="Wu H."/>
            <person name="Ma T."/>
            <person name="Liu J."/>
            <person name="Xi Z."/>
        </authorList>
    </citation>
    <scope>NUCLEOTIDE SEQUENCE [LARGE SCALE GENOMIC DNA]</scope>
    <source>
        <strain evidence="5">J267</strain>
        <tissue evidence="5">Leaf</tissue>
    </source>
</reference>
<dbReference type="EMBL" id="CM018041">
    <property type="protein sequence ID" value="KAA8533911.1"/>
    <property type="molecule type" value="Genomic_DNA"/>
</dbReference>
<organism evidence="5 6">
    <name type="scientific">Nyssa sinensis</name>
    <dbReference type="NCBI Taxonomy" id="561372"/>
    <lineage>
        <taxon>Eukaryota</taxon>
        <taxon>Viridiplantae</taxon>
        <taxon>Streptophyta</taxon>
        <taxon>Embryophyta</taxon>
        <taxon>Tracheophyta</taxon>
        <taxon>Spermatophyta</taxon>
        <taxon>Magnoliopsida</taxon>
        <taxon>eudicotyledons</taxon>
        <taxon>Gunneridae</taxon>
        <taxon>Pentapetalae</taxon>
        <taxon>asterids</taxon>
        <taxon>Cornales</taxon>
        <taxon>Nyssaceae</taxon>
        <taxon>Nyssa</taxon>
    </lineage>
</organism>
<evidence type="ECO:0000313" key="6">
    <source>
        <dbReference type="Proteomes" id="UP000325577"/>
    </source>
</evidence>